<dbReference type="EMBL" id="JAULSW010000001">
    <property type="protein sequence ID" value="KAK3393993.1"/>
    <property type="molecule type" value="Genomic_DNA"/>
</dbReference>
<keyword evidence="2" id="KW-0472">Membrane</keyword>
<protein>
    <submittedName>
        <fullName evidence="3">Uncharacterized protein</fullName>
    </submittedName>
</protein>
<name>A0AAE0P5V1_9PEZI</name>
<feature type="region of interest" description="Disordered" evidence="1">
    <location>
        <begin position="343"/>
        <end position="395"/>
    </location>
</feature>
<comment type="caution">
    <text evidence="3">The sequence shown here is derived from an EMBL/GenBank/DDBJ whole genome shotgun (WGS) entry which is preliminary data.</text>
</comment>
<reference evidence="3" key="1">
    <citation type="journal article" date="2023" name="Mol. Phylogenet. Evol.">
        <title>Genome-scale phylogeny and comparative genomics of the fungal order Sordariales.</title>
        <authorList>
            <person name="Hensen N."/>
            <person name="Bonometti L."/>
            <person name="Westerberg I."/>
            <person name="Brannstrom I.O."/>
            <person name="Guillou S."/>
            <person name="Cros-Aarteil S."/>
            <person name="Calhoun S."/>
            <person name="Haridas S."/>
            <person name="Kuo A."/>
            <person name="Mondo S."/>
            <person name="Pangilinan J."/>
            <person name="Riley R."/>
            <person name="LaButti K."/>
            <person name="Andreopoulos B."/>
            <person name="Lipzen A."/>
            <person name="Chen C."/>
            <person name="Yan M."/>
            <person name="Daum C."/>
            <person name="Ng V."/>
            <person name="Clum A."/>
            <person name="Steindorff A."/>
            <person name="Ohm R.A."/>
            <person name="Martin F."/>
            <person name="Silar P."/>
            <person name="Natvig D.O."/>
            <person name="Lalanne C."/>
            <person name="Gautier V."/>
            <person name="Ament-Velasquez S.L."/>
            <person name="Kruys A."/>
            <person name="Hutchinson M.I."/>
            <person name="Powell A.J."/>
            <person name="Barry K."/>
            <person name="Miller A.N."/>
            <person name="Grigoriev I.V."/>
            <person name="Debuchy R."/>
            <person name="Gladieux P."/>
            <person name="Hiltunen Thoren M."/>
            <person name="Johannesson H."/>
        </authorList>
    </citation>
    <scope>NUCLEOTIDE SEQUENCE</scope>
    <source>
        <strain evidence="3">CBS 232.78</strain>
    </source>
</reference>
<evidence type="ECO:0000256" key="2">
    <source>
        <dbReference type="SAM" id="Phobius"/>
    </source>
</evidence>
<sequence>MFSKLQSQSIKMDVTSRRRSPFSRFELAILIPLVAFTAALAIFTIVDIVDHRGVVRPLTIAALCSTCMLLLAVGYVVFMRLRRPNACQDLESGISKDWKISAPIPISAPMKQTTYESKGSYTVVPGSGLPCHATLINRAYIVLKKGVKGVQSRSTLWMSTTQEDRQCLLFNGSDRSSTELSEDWADNEKKPKEEGLWNSVFELSGDAAKLEEKRRSEARLSAALTRAAGPDVKIVLTKPEAVVSQSTDRRASSFDMGDLRQSANPPASIDPLRSHPIQFLRRDPSVRQTKSSQTLASAPKSRDPQPALRRPRSAEPGPDRSRLGYDLATLQLYLDQSATDINSGWMAPKAKPTRTTPAQPQPQPQPQTQGRTTSQGLRRLRSPSPVGVAGQNDLRAEYRNGNGAWIVPTKGALEKMRTSRAEERRR</sequence>
<keyword evidence="2" id="KW-1133">Transmembrane helix</keyword>
<evidence type="ECO:0000256" key="1">
    <source>
        <dbReference type="SAM" id="MobiDB-lite"/>
    </source>
</evidence>
<dbReference type="AlphaFoldDB" id="A0AAE0P5V1"/>
<feature type="compositionally biased region" description="Polar residues" evidence="1">
    <location>
        <begin position="286"/>
        <end position="296"/>
    </location>
</feature>
<evidence type="ECO:0000313" key="4">
    <source>
        <dbReference type="Proteomes" id="UP001285441"/>
    </source>
</evidence>
<dbReference type="Proteomes" id="UP001285441">
    <property type="component" value="Unassembled WGS sequence"/>
</dbReference>
<keyword evidence="2" id="KW-0812">Transmembrane</keyword>
<feature type="transmembrane region" description="Helical" evidence="2">
    <location>
        <begin position="58"/>
        <end position="78"/>
    </location>
</feature>
<feature type="region of interest" description="Disordered" evidence="1">
    <location>
        <begin position="241"/>
        <end position="322"/>
    </location>
</feature>
<proteinExistence type="predicted"/>
<organism evidence="3 4">
    <name type="scientific">Podospora didyma</name>
    <dbReference type="NCBI Taxonomy" id="330526"/>
    <lineage>
        <taxon>Eukaryota</taxon>
        <taxon>Fungi</taxon>
        <taxon>Dikarya</taxon>
        <taxon>Ascomycota</taxon>
        <taxon>Pezizomycotina</taxon>
        <taxon>Sordariomycetes</taxon>
        <taxon>Sordariomycetidae</taxon>
        <taxon>Sordariales</taxon>
        <taxon>Podosporaceae</taxon>
        <taxon>Podospora</taxon>
    </lineage>
</organism>
<feature type="compositionally biased region" description="Low complexity" evidence="1">
    <location>
        <begin position="348"/>
        <end position="358"/>
    </location>
</feature>
<keyword evidence="4" id="KW-1185">Reference proteome</keyword>
<feature type="compositionally biased region" description="Low complexity" evidence="1">
    <location>
        <begin position="366"/>
        <end position="376"/>
    </location>
</feature>
<feature type="transmembrane region" description="Helical" evidence="2">
    <location>
        <begin position="27"/>
        <end position="46"/>
    </location>
</feature>
<evidence type="ECO:0000313" key="3">
    <source>
        <dbReference type="EMBL" id="KAK3393993.1"/>
    </source>
</evidence>
<gene>
    <name evidence="3" type="ORF">B0H63DRAFT_31701</name>
</gene>
<reference evidence="3" key="2">
    <citation type="submission" date="2023-06" db="EMBL/GenBank/DDBJ databases">
        <authorList>
            <consortium name="Lawrence Berkeley National Laboratory"/>
            <person name="Haridas S."/>
            <person name="Hensen N."/>
            <person name="Bonometti L."/>
            <person name="Westerberg I."/>
            <person name="Brannstrom I.O."/>
            <person name="Guillou S."/>
            <person name="Cros-Aarteil S."/>
            <person name="Calhoun S."/>
            <person name="Kuo A."/>
            <person name="Mondo S."/>
            <person name="Pangilinan J."/>
            <person name="Riley R."/>
            <person name="LaButti K."/>
            <person name="Andreopoulos B."/>
            <person name="Lipzen A."/>
            <person name="Chen C."/>
            <person name="Yanf M."/>
            <person name="Daum C."/>
            <person name="Ng V."/>
            <person name="Clum A."/>
            <person name="Steindorff A."/>
            <person name="Ohm R."/>
            <person name="Martin F."/>
            <person name="Silar P."/>
            <person name="Natvig D."/>
            <person name="Lalanne C."/>
            <person name="Gautier V."/>
            <person name="Ament-velasquez S.L."/>
            <person name="Kruys A."/>
            <person name="Hutchinson M.I."/>
            <person name="Powell A.J."/>
            <person name="Barry K."/>
            <person name="Miller A.N."/>
            <person name="Grigoriev I.V."/>
            <person name="Debuchy R."/>
            <person name="Gladieux P."/>
            <person name="Thoren M.H."/>
            <person name="Johannesson H."/>
        </authorList>
    </citation>
    <scope>NUCLEOTIDE SEQUENCE</scope>
    <source>
        <strain evidence="3">CBS 232.78</strain>
    </source>
</reference>
<accession>A0AAE0P5V1</accession>